<protein>
    <submittedName>
        <fullName evidence="1">Uncharacterized protein</fullName>
    </submittedName>
</protein>
<keyword evidence="2" id="KW-1185">Reference proteome</keyword>
<dbReference type="Proteomes" id="UP000000758">
    <property type="component" value="Chromosome"/>
</dbReference>
<accession>A0RX56</accession>
<organism evidence="1 2">
    <name type="scientific">Cenarchaeum symbiosum (strain A)</name>
    <dbReference type="NCBI Taxonomy" id="414004"/>
    <lineage>
        <taxon>Archaea</taxon>
        <taxon>Nitrososphaerota</taxon>
        <taxon>Candidatus Cenarchaeales</taxon>
        <taxon>Candidatus Cenarchaeaceae</taxon>
        <taxon>Candidatus Cenarchaeum</taxon>
    </lineage>
</organism>
<dbReference type="EMBL" id="DP000238">
    <property type="protein sequence ID" value="ABK77923.1"/>
    <property type="molecule type" value="Genomic_DNA"/>
</dbReference>
<evidence type="ECO:0000313" key="1">
    <source>
        <dbReference type="EMBL" id="ABK77923.1"/>
    </source>
</evidence>
<dbReference type="AlphaFoldDB" id="A0RX56"/>
<gene>
    <name evidence="1" type="ordered locus">CENSYa_1300</name>
</gene>
<name>A0RX56_CENSY</name>
<dbReference type="PATRIC" id="fig|414004.10.peg.1182"/>
<dbReference type="HOGENOM" id="CLU_1551873_0_0_2"/>
<dbReference type="EnsemblBacteria" id="ABK77923">
    <property type="protein sequence ID" value="ABK77923"/>
    <property type="gene ID" value="CENSYa_1300"/>
</dbReference>
<reference evidence="1 2" key="1">
    <citation type="journal article" date="2006" name="Proc. Natl. Acad. Sci. U.S.A.">
        <title>Genomic analysis of the uncultivated marine crenarchaeote Cenarchaeum symbiosum.</title>
        <authorList>
            <person name="Hallam S.J."/>
            <person name="Konstantinidis K.T."/>
            <person name="Putnam N."/>
            <person name="Schleper C."/>
            <person name="Watanabe Y."/>
            <person name="Sugahara J."/>
            <person name="Preston C."/>
            <person name="de la Torre J."/>
            <person name="Richardson P.M."/>
            <person name="DeLong E.F."/>
        </authorList>
    </citation>
    <scope>NUCLEOTIDE SEQUENCE [LARGE SCALE GENOMIC DNA]</scope>
    <source>
        <strain evidence="2">A</strain>
    </source>
</reference>
<proteinExistence type="predicted"/>
<dbReference type="STRING" id="414004.CENSYa_1300"/>
<dbReference type="KEGG" id="csy:CENSYa_1300"/>
<sequence length="204" mass="23029">MPRSPLGASCTPRIWNIKGGAPGGSRLAESSISGLELVGGRTEFASSEDITFNVKFSIQGSVREGFNEKNWTRAYSKYDNTFKLKYGIKIRSSGVRKHTIGKEIDAYRKASFFWTRNPKLVNPMKNKRVWAQVAKNFKPYLRLSEEETRGELFDFDEPMVFKAADLGPGKHRISAEAHASWQKHYFTESESVKGLSGEIELTIN</sequence>
<evidence type="ECO:0000313" key="2">
    <source>
        <dbReference type="Proteomes" id="UP000000758"/>
    </source>
</evidence>